<dbReference type="EMBL" id="CM047901">
    <property type="protein sequence ID" value="KAJ0098006.1"/>
    <property type="molecule type" value="Genomic_DNA"/>
</dbReference>
<name>A0ACC1BGB9_9ROSI</name>
<sequence length="77" mass="8949">MGRIALEAVELYLTMANAEQLLANDMPSSMIEQLGKIYLELEAHKNASDNKIQWKEIEEHFRNLEMTLKRKSEELEA</sequence>
<keyword evidence="2" id="KW-1185">Reference proteome</keyword>
<proteinExistence type="predicted"/>
<evidence type="ECO:0000313" key="1">
    <source>
        <dbReference type="EMBL" id="KAJ0098006.1"/>
    </source>
</evidence>
<evidence type="ECO:0000313" key="2">
    <source>
        <dbReference type="Proteomes" id="UP001164250"/>
    </source>
</evidence>
<accession>A0ACC1BGB9</accession>
<organism evidence="1 2">
    <name type="scientific">Pistacia atlantica</name>
    <dbReference type="NCBI Taxonomy" id="434234"/>
    <lineage>
        <taxon>Eukaryota</taxon>
        <taxon>Viridiplantae</taxon>
        <taxon>Streptophyta</taxon>
        <taxon>Embryophyta</taxon>
        <taxon>Tracheophyta</taxon>
        <taxon>Spermatophyta</taxon>
        <taxon>Magnoliopsida</taxon>
        <taxon>eudicotyledons</taxon>
        <taxon>Gunneridae</taxon>
        <taxon>Pentapetalae</taxon>
        <taxon>rosids</taxon>
        <taxon>malvids</taxon>
        <taxon>Sapindales</taxon>
        <taxon>Anacardiaceae</taxon>
        <taxon>Pistacia</taxon>
    </lineage>
</organism>
<reference evidence="2" key="1">
    <citation type="journal article" date="2023" name="G3 (Bethesda)">
        <title>Genome assembly and association tests identify interacting loci associated with vigor, precocity, and sex in interspecific pistachio rootstocks.</title>
        <authorList>
            <person name="Palmer W."/>
            <person name="Jacygrad E."/>
            <person name="Sagayaradj S."/>
            <person name="Cavanaugh K."/>
            <person name="Han R."/>
            <person name="Bertier L."/>
            <person name="Beede B."/>
            <person name="Kafkas S."/>
            <person name="Golino D."/>
            <person name="Preece J."/>
            <person name="Michelmore R."/>
        </authorList>
    </citation>
    <scope>NUCLEOTIDE SEQUENCE [LARGE SCALE GENOMIC DNA]</scope>
</reference>
<gene>
    <name evidence="1" type="ORF">Patl1_28586</name>
</gene>
<protein>
    <submittedName>
        <fullName evidence="1">Uncharacterized protein</fullName>
    </submittedName>
</protein>
<dbReference type="Proteomes" id="UP001164250">
    <property type="component" value="Chromosome 5"/>
</dbReference>
<comment type="caution">
    <text evidence="1">The sequence shown here is derived from an EMBL/GenBank/DDBJ whole genome shotgun (WGS) entry which is preliminary data.</text>
</comment>